<reference evidence="7" key="1">
    <citation type="submission" date="2019-08" db="EMBL/GenBank/DDBJ databases">
        <authorList>
            <person name="Kucharzyk K."/>
            <person name="Murdoch R.W."/>
            <person name="Higgins S."/>
            <person name="Loffler F."/>
        </authorList>
    </citation>
    <scope>NUCLEOTIDE SEQUENCE</scope>
</reference>
<dbReference type="SUPFAM" id="SSF53790">
    <property type="entry name" value="Tetrapyrrole methylase"/>
    <property type="match status" value="1"/>
</dbReference>
<evidence type="ECO:0000256" key="5">
    <source>
        <dbReference type="ARBA" id="ARBA00022691"/>
    </source>
</evidence>
<dbReference type="CDD" id="cd11644">
    <property type="entry name" value="Precorrin-6Y-MT"/>
    <property type="match status" value="1"/>
</dbReference>
<accession>A0A645BNC2</accession>
<keyword evidence="3" id="KW-0489">Methyltransferase</keyword>
<evidence type="ECO:0000256" key="3">
    <source>
        <dbReference type="ARBA" id="ARBA00022603"/>
    </source>
</evidence>
<dbReference type="GO" id="GO:0009236">
    <property type="term" value="P:cobalamin biosynthetic process"/>
    <property type="evidence" value="ECO:0007669"/>
    <property type="project" value="UniProtKB-UniPathway"/>
</dbReference>
<dbReference type="EMBL" id="VSSQ01021278">
    <property type="protein sequence ID" value="MPM66755.1"/>
    <property type="molecule type" value="Genomic_DNA"/>
</dbReference>
<keyword evidence="5" id="KW-0949">S-adenosyl-L-methionine</keyword>
<keyword evidence="4" id="KW-0808">Transferase</keyword>
<comment type="pathway">
    <text evidence="1">Cofactor biosynthesis; adenosylcobalamin biosynthesis.</text>
</comment>
<dbReference type="GO" id="GO:0032259">
    <property type="term" value="P:methylation"/>
    <property type="evidence" value="ECO:0007669"/>
    <property type="project" value="UniProtKB-KW"/>
</dbReference>
<keyword evidence="2" id="KW-0169">Cobalamin biosynthesis</keyword>
<feature type="domain" description="Tetrapyrrole methylase" evidence="6">
    <location>
        <begin position="4"/>
        <end position="192"/>
    </location>
</feature>
<organism evidence="7">
    <name type="scientific">bioreactor metagenome</name>
    <dbReference type="NCBI Taxonomy" id="1076179"/>
    <lineage>
        <taxon>unclassified sequences</taxon>
        <taxon>metagenomes</taxon>
        <taxon>ecological metagenomes</taxon>
    </lineage>
</organism>
<evidence type="ECO:0000313" key="7">
    <source>
        <dbReference type="EMBL" id="MPM66755.1"/>
    </source>
</evidence>
<gene>
    <name evidence="7" type="primary">cbiET_12</name>
    <name evidence="7" type="ORF">SDC9_113666</name>
</gene>
<evidence type="ECO:0000256" key="4">
    <source>
        <dbReference type="ARBA" id="ARBA00022679"/>
    </source>
</evidence>
<dbReference type="Pfam" id="PF00590">
    <property type="entry name" value="TP_methylase"/>
    <property type="match status" value="1"/>
</dbReference>
<name>A0A645BNC2_9ZZZZ</name>
<dbReference type="GO" id="GO:0008276">
    <property type="term" value="F:protein methyltransferase activity"/>
    <property type="evidence" value="ECO:0007669"/>
    <property type="project" value="InterPro"/>
</dbReference>
<dbReference type="AlphaFoldDB" id="A0A645BNC2"/>
<dbReference type="InterPro" id="IPR014777">
    <property type="entry name" value="4pyrrole_Mease_sub1"/>
</dbReference>
<dbReference type="NCBIfam" id="TIGR02467">
    <property type="entry name" value="CbiE"/>
    <property type="match status" value="1"/>
</dbReference>
<evidence type="ECO:0000256" key="1">
    <source>
        <dbReference type="ARBA" id="ARBA00004953"/>
    </source>
</evidence>
<evidence type="ECO:0000256" key="2">
    <source>
        <dbReference type="ARBA" id="ARBA00022573"/>
    </source>
</evidence>
<comment type="caution">
    <text evidence="7">The sequence shown here is derived from an EMBL/GenBank/DDBJ whole genome shotgun (WGS) entry which is preliminary data.</text>
</comment>
<dbReference type="PANTHER" id="PTHR43182:SF1">
    <property type="entry name" value="COBALT-PRECORRIN-7 C(5)-METHYLTRANSFERASE"/>
    <property type="match status" value="1"/>
</dbReference>
<dbReference type="InterPro" id="IPR035996">
    <property type="entry name" value="4pyrrol_Methylase_sf"/>
</dbReference>
<evidence type="ECO:0000259" key="6">
    <source>
        <dbReference type="Pfam" id="PF00590"/>
    </source>
</evidence>
<dbReference type="UniPathway" id="UPA00148"/>
<dbReference type="InterPro" id="IPR012818">
    <property type="entry name" value="CbiE"/>
</dbReference>
<dbReference type="Gene3D" id="3.30.950.10">
    <property type="entry name" value="Methyltransferase, Cobalt-precorrin-4 Transmethylase, Domain 2"/>
    <property type="match status" value="1"/>
</dbReference>
<protein>
    <submittedName>
        <fullName evidence="7">Cobalamin biosynthesis bifunctional protein CbiET</fullName>
    </submittedName>
</protein>
<proteinExistence type="predicted"/>
<dbReference type="InterPro" id="IPR014776">
    <property type="entry name" value="4pyrrole_Mease_sub2"/>
</dbReference>
<dbReference type="Gene3D" id="3.40.1010.10">
    <property type="entry name" value="Cobalt-precorrin-4 Transmethylase, Domain 1"/>
    <property type="match status" value="1"/>
</dbReference>
<dbReference type="PANTHER" id="PTHR43182">
    <property type="entry name" value="COBALT-PRECORRIN-6B C(15)-METHYLTRANSFERASE (DECARBOXYLATING)"/>
    <property type="match status" value="1"/>
</dbReference>
<dbReference type="InterPro" id="IPR000878">
    <property type="entry name" value="4pyrrol_Mease"/>
</dbReference>
<sequence length="208" mass="22948">MEHKITVVGIGPGSPDYMLPVAQRIITKARVLVGSKRALDTYSNVNTVSKIIDKDIDGVLDFIKKQLISNDVVVMVSGDPGFYSMLGALREKFSSEQLLVIPGISSAQLAFARLGELWQDAILTSLHGRDQDADTLKYVPRKKLGILTDGINNPQTIAQKLIALDWPDKTRVWLCENLSYENETIMSTNLKDTININGFSHCVMVVTG</sequence>
<dbReference type="InterPro" id="IPR050714">
    <property type="entry name" value="Cobalamin_biosynth_MTase"/>
</dbReference>